<dbReference type="FunFam" id="1.20.120.1080:FF:000002">
    <property type="entry name" value="Putative ATP-dependent RNA helicase DHX36"/>
    <property type="match status" value="1"/>
</dbReference>
<sequence>MPYTPIFVHNYLKASLYLAMSLKQSATGTSLRFRRFPTSAVRYHHALAAPSTISRRPRILCSAVFPSSSSPSSVPKRRNASSSSLPYFYQQSLPYTTRYAYDEYASEEESDREVGSPQQMRASTLENIEGWKWKLTMLMRNKDEQEVVSREKKDRRDFEQLSALASRMGLYSHQYAKIVVFSKVPLPNYRSDLDDKRPQREVVLPFGLESQVEAHLKAYLSKKAMNKEFLSDHAFLNSSSGNSVASNKGLYEQEEPLRPSVVAEGVLQRKSLQLRNKQQDWQESSEGQKMQEFRKSLPAYKERDALLNIISQNQVVVVSGETGCGKTTQLPQYILESEIEAARGSVCSIICTQPRRISAMSVAERVAAERGENLGESVGYKVRLEGMRGRDTRLLFCTTGILLRRLLVDRMLKGVTHVIVDEIHERGMNEDFLLIVLKDLLTRRPELRLILMSATLNSELFSSYFGGAPMIHIPGFTYPVRSHFLENILETTGYRLTAYNQIDNYGQEKMWKMQKQTLRKRKSQIASTVELMLNLNLEQDALEAVDFREYSPRTRESLSCWNPDSMGFNLIEHVLCHICRNERPGAVLVFMTGWDDINSLKDQLQSHPILGDPSKVLLLACHGSMASAEQKLIFDKPEDGVRKIVLATNMAETSITINDVVFVVDCGKAKETSYDALNNTPCLLPTWISKAAARQRRGRAGRVLPGECYRLYPRCVYDAFADYQLPELLRTPLQSLCLQIKSLQLGSISEFLSSALQSPEPLSVQNAIEYLKIIGALDEYENLTVLGHNLSMLPVEPKLGKMLIFGAIFNCLDPIMTVVAGLSVRDPFMMPFDKKDVSSSSHIVVA</sequence>
<name>A0AA88QQZ3_9ASTE</name>
<dbReference type="EMBL" id="JAVXUO010002176">
    <property type="protein sequence ID" value="KAK2975559.1"/>
    <property type="molecule type" value="Genomic_DNA"/>
</dbReference>
<keyword evidence="5" id="KW-0067">ATP-binding</keyword>
<comment type="similarity">
    <text evidence="8">Belongs to the DExH box helicase family.</text>
</comment>
<evidence type="ECO:0000313" key="12">
    <source>
        <dbReference type="EMBL" id="KAK2975559.1"/>
    </source>
</evidence>
<dbReference type="InterPro" id="IPR014001">
    <property type="entry name" value="Helicase_ATP-bd"/>
</dbReference>
<comment type="catalytic activity">
    <reaction evidence="7">
        <text>ATP + H2O = ADP + phosphate + H(+)</text>
        <dbReference type="Rhea" id="RHEA:13065"/>
        <dbReference type="ChEBI" id="CHEBI:15377"/>
        <dbReference type="ChEBI" id="CHEBI:15378"/>
        <dbReference type="ChEBI" id="CHEBI:30616"/>
        <dbReference type="ChEBI" id="CHEBI:43474"/>
        <dbReference type="ChEBI" id="CHEBI:456216"/>
        <dbReference type="EC" id="3.6.4.13"/>
    </reaction>
</comment>
<evidence type="ECO:0000256" key="7">
    <source>
        <dbReference type="ARBA" id="ARBA00047984"/>
    </source>
</evidence>
<dbReference type="InterPro" id="IPR007502">
    <property type="entry name" value="Helicase-assoc_dom"/>
</dbReference>
<dbReference type="GO" id="GO:0016787">
    <property type="term" value="F:hydrolase activity"/>
    <property type="evidence" value="ECO:0007669"/>
    <property type="project" value="UniProtKB-KW"/>
</dbReference>
<dbReference type="GO" id="GO:0003724">
    <property type="term" value="F:RNA helicase activity"/>
    <property type="evidence" value="ECO:0007669"/>
    <property type="project" value="UniProtKB-EC"/>
</dbReference>
<keyword evidence="9" id="KW-1133">Transmembrane helix</keyword>
<dbReference type="GO" id="GO:0005524">
    <property type="term" value="F:ATP binding"/>
    <property type="evidence" value="ECO:0007669"/>
    <property type="project" value="UniProtKB-KW"/>
</dbReference>
<dbReference type="EC" id="3.6.4.13" evidence="1"/>
<evidence type="ECO:0000313" key="13">
    <source>
        <dbReference type="Proteomes" id="UP001187471"/>
    </source>
</evidence>
<keyword evidence="9" id="KW-0472">Membrane</keyword>
<dbReference type="Pfam" id="PF00271">
    <property type="entry name" value="Helicase_C"/>
    <property type="match status" value="1"/>
</dbReference>
<evidence type="ECO:0000256" key="2">
    <source>
        <dbReference type="ARBA" id="ARBA00022741"/>
    </source>
</evidence>
<dbReference type="SMART" id="SM00487">
    <property type="entry name" value="DEXDc"/>
    <property type="match status" value="1"/>
</dbReference>
<keyword evidence="3" id="KW-0378">Hydrolase</keyword>
<keyword evidence="2" id="KW-0547">Nucleotide-binding</keyword>
<reference evidence="12" key="1">
    <citation type="submission" date="2022-12" db="EMBL/GenBank/DDBJ databases">
        <title>Draft genome assemblies for two species of Escallonia (Escalloniales).</title>
        <authorList>
            <person name="Chanderbali A."/>
            <person name="Dervinis C."/>
            <person name="Anghel I."/>
            <person name="Soltis D."/>
            <person name="Soltis P."/>
            <person name="Zapata F."/>
        </authorList>
    </citation>
    <scope>NUCLEOTIDE SEQUENCE</scope>
    <source>
        <strain evidence="12">UCBG92.1500</strain>
        <tissue evidence="12">Leaf</tissue>
    </source>
</reference>
<dbReference type="InterPro" id="IPR048333">
    <property type="entry name" value="HA2_WH"/>
</dbReference>
<dbReference type="Pfam" id="PF00270">
    <property type="entry name" value="DEAD"/>
    <property type="match status" value="1"/>
</dbReference>
<dbReference type="PANTHER" id="PTHR18934">
    <property type="entry name" value="ATP-DEPENDENT RNA HELICASE"/>
    <property type="match status" value="1"/>
</dbReference>
<evidence type="ECO:0000256" key="9">
    <source>
        <dbReference type="SAM" id="Phobius"/>
    </source>
</evidence>
<dbReference type="SMART" id="SM00490">
    <property type="entry name" value="HELICc"/>
    <property type="match status" value="1"/>
</dbReference>
<dbReference type="Gene3D" id="1.20.120.1080">
    <property type="match status" value="1"/>
</dbReference>
<dbReference type="CDD" id="cd17917">
    <property type="entry name" value="DEXHc_RHA-like"/>
    <property type="match status" value="1"/>
</dbReference>
<organism evidence="12 13">
    <name type="scientific">Escallonia rubra</name>
    <dbReference type="NCBI Taxonomy" id="112253"/>
    <lineage>
        <taxon>Eukaryota</taxon>
        <taxon>Viridiplantae</taxon>
        <taxon>Streptophyta</taxon>
        <taxon>Embryophyta</taxon>
        <taxon>Tracheophyta</taxon>
        <taxon>Spermatophyta</taxon>
        <taxon>Magnoliopsida</taxon>
        <taxon>eudicotyledons</taxon>
        <taxon>Gunneridae</taxon>
        <taxon>Pentapetalae</taxon>
        <taxon>asterids</taxon>
        <taxon>campanulids</taxon>
        <taxon>Escalloniales</taxon>
        <taxon>Escalloniaceae</taxon>
        <taxon>Escallonia</taxon>
    </lineage>
</organism>
<evidence type="ECO:0000256" key="5">
    <source>
        <dbReference type="ARBA" id="ARBA00022840"/>
    </source>
</evidence>
<evidence type="ECO:0000256" key="3">
    <source>
        <dbReference type="ARBA" id="ARBA00022801"/>
    </source>
</evidence>
<dbReference type="InterPro" id="IPR011545">
    <property type="entry name" value="DEAD/DEAH_box_helicase_dom"/>
</dbReference>
<dbReference type="FunFam" id="3.40.50.300:FF:000480">
    <property type="entry name" value="DExH-box ATP-dependent RNA helicase DExH3"/>
    <property type="match status" value="1"/>
</dbReference>
<dbReference type="Gene3D" id="3.40.50.300">
    <property type="entry name" value="P-loop containing nucleotide triphosphate hydrolases"/>
    <property type="match status" value="2"/>
</dbReference>
<keyword evidence="13" id="KW-1185">Reference proteome</keyword>
<dbReference type="InterPro" id="IPR001650">
    <property type="entry name" value="Helicase_C-like"/>
</dbReference>
<dbReference type="Pfam" id="PF04408">
    <property type="entry name" value="WHD_HA2"/>
    <property type="match status" value="1"/>
</dbReference>
<keyword evidence="6" id="KW-0694">RNA-binding</keyword>
<dbReference type="FunFam" id="3.40.50.300:FF:000526">
    <property type="entry name" value="DExH-box ATP-dependent RNA helicase DExH3"/>
    <property type="match status" value="1"/>
</dbReference>
<dbReference type="GO" id="GO:0005634">
    <property type="term" value="C:nucleus"/>
    <property type="evidence" value="ECO:0007669"/>
    <property type="project" value="TreeGrafter"/>
</dbReference>
<dbReference type="Pfam" id="PF21010">
    <property type="entry name" value="HA2_C"/>
    <property type="match status" value="1"/>
</dbReference>
<feature type="domain" description="Helicase C-terminal" evidence="11">
    <location>
        <begin position="570"/>
        <end position="744"/>
    </location>
</feature>
<dbReference type="PANTHER" id="PTHR18934:SF229">
    <property type="entry name" value="DEXH-BOX ATP-DEPENDENT RNA HELICASE DEXH3"/>
    <property type="match status" value="1"/>
</dbReference>
<evidence type="ECO:0000256" key="1">
    <source>
        <dbReference type="ARBA" id="ARBA00012552"/>
    </source>
</evidence>
<gene>
    <name evidence="12" type="ORF">RJ640_011572</name>
</gene>
<accession>A0AA88QQZ3</accession>
<dbReference type="GO" id="GO:0003723">
    <property type="term" value="F:RNA binding"/>
    <property type="evidence" value="ECO:0007669"/>
    <property type="project" value="UniProtKB-KW"/>
</dbReference>
<evidence type="ECO:0000256" key="6">
    <source>
        <dbReference type="ARBA" id="ARBA00022884"/>
    </source>
</evidence>
<keyword evidence="9" id="KW-0812">Transmembrane</keyword>
<evidence type="ECO:0000259" key="11">
    <source>
        <dbReference type="PROSITE" id="PS51194"/>
    </source>
</evidence>
<dbReference type="Proteomes" id="UP001187471">
    <property type="component" value="Unassembled WGS sequence"/>
</dbReference>
<dbReference type="SMART" id="SM00847">
    <property type="entry name" value="HA2"/>
    <property type="match status" value="1"/>
</dbReference>
<keyword evidence="4" id="KW-0347">Helicase</keyword>
<dbReference type="PROSITE" id="PS51194">
    <property type="entry name" value="HELICASE_CTER"/>
    <property type="match status" value="1"/>
</dbReference>
<proteinExistence type="inferred from homology"/>
<dbReference type="PROSITE" id="PS51192">
    <property type="entry name" value="HELICASE_ATP_BIND_1"/>
    <property type="match status" value="1"/>
</dbReference>
<dbReference type="SUPFAM" id="SSF52540">
    <property type="entry name" value="P-loop containing nucleoside triphosphate hydrolases"/>
    <property type="match status" value="1"/>
</dbReference>
<protein>
    <recommendedName>
        <fullName evidence="1">RNA helicase</fullName>
        <ecNumber evidence="1">3.6.4.13</ecNumber>
    </recommendedName>
</protein>
<feature type="transmembrane region" description="Helical" evidence="9">
    <location>
        <begin position="802"/>
        <end position="824"/>
    </location>
</feature>
<evidence type="ECO:0000259" key="10">
    <source>
        <dbReference type="PROSITE" id="PS51192"/>
    </source>
</evidence>
<comment type="caution">
    <text evidence="12">The sequence shown here is derived from an EMBL/GenBank/DDBJ whole genome shotgun (WGS) entry which is preliminary data.</text>
</comment>
<dbReference type="AlphaFoldDB" id="A0AA88QQZ3"/>
<feature type="domain" description="Helicase ATP-binding" evidence="10">
    <location>
        <begin position="307"/>
        <end position="474"/>
    </location>
</feature>
<dbReference type="InterPro" id="IPR027417">
    <property type="entry name" value="P-loop_NTPase"/>
</dbReference>
<dbReference type="CDD" id="cd18791">
    <property type="entry name" value="SF2_C_RHA"/>
    <property type="match status" value="1"/>
</dbReference>
<evidence type="ECO:0000256" key="4">
    <source>
        <dbReference type="ARBA" id="ARBA00022806"/>
    </source>
</evidence>
<evidence type="ECO:0000256" key="8">
    <source>
        <dbReference type="ARBA" id="ARBA00060772"/>
    </source>
</evidence>